<proteinExistence type="predicted"/>
<accession>A0A6P8XRQ7</accession>
<evidence type="ECO:0000313" key="2">
    <source>
        <dbReference type="Proteomes" id="UP000515160"/>
    </source>
</evidence>
<gene>
    <name evidence="3" type="primary">LOC117574310</name>
</gene>
<evidence type="ECO:0000256" key="1">
    <source>
        <dbReference type="SAM" id="MobiDB-lite"/>
    </source>
</evidence>
<feature type="compositionally biased region" description="Polar residues" evidence="1">
    <location>
        <begin position="77"/>
        <end position="92"/>
    </location>
</feature>
<dbReference type="AlphaFoldDB" id="A0A6P8XRQ7"/>
<evidence type="ECO:0000313" key="3">
    <source>
        <dbReference type="RefSeq" id="XP_034114010.2"/>
    </source>
</evidence>
<sequence length="173" mass="19489">MINLYNYATQKNQELAQAKSIYFGSNMKGIDMEAAQQQQQLQQEQECCNGIYLNVPVNDSQQPGGSHVYKSKPGNFHLTTSDDQTSMQQSLQGDGAGGESIEKSYQSKTTIRRTEQGVRIIIDIFFDKQEHDIDIIGSRVETDIPESRILAEFQQHSLAMRSQQLKSNQSPNV</sequence>
<feature type="region of interest" description="Disordered" evidence="1">
    <location>
        <begin position="62"/>
        <end position="109"/>
    </location>
</feature>
<name>A0A6P8XRQ7_DROAB</name>
<dbReference type="Proteomes" id="UP000515160">
    <property type="component" value="Chromosome 2R"/>
</dbReference>
<dbReference type="OrthoDB" id="8048686at2759"/>
<protein>
    <submittedName>
        <fullName evidence="3">Uncharacterized protein LOC117574310</fullName>
    </submittedName>
</protein>
<dbReference type="GeneID" id="117574310"/>
<keyword evidence="2" id="KW-1185">Reference proteome</keyword>
<organism evidence="2 3">
    <name type="scientific">Drosophila albomicans</name>
    <name type="common">Fruit fly</name>
    <dbReference type="NCBI Taxonomy" id="7291"/>
    <lineage>
        <taxon>Eukaryota</taxon>
        <taxon>Metazoa</taxon>
        <taxon>Ecdysozoa</taxon>
        <taxon>Arthropoda</taxon>
        <taxon>Hexapoda</taxon>
        <taxon>Insecta</taxon>
        <taxon>Pterygota</taxon>
        <taxon>Neoptera</taxon>
        <taxon>Endopterygota</taxon>
        <taxon>Diptera</taxon>
        <taxon>Brachycera</taxon>
        <taxon>Muscomorpha</taxon>
        <taxon>Ephydroidea</taxon>
        <taxon>Drosophilidae</taxon>
        <taxon>Drosophila</taxon>
    </lineage>
</organism>
<reference evidence="3" key="1">
    <citation type="submission" date="2025-08" db="UniProtKB">
        <authorList>
            <consortium name="RefSeq"/>
        </authorList>
    </citation>
    <scope>IDENTIFICATION</scope>
    <source>
        <strain evidence="3">15112-1751.03</strain>
        <tissue evidence="3">Whole Adult</tissue>
    </source>
</reference>
<dbReference type="RefSeq" id="XP_034114010.2">
    <property type="nucleotide sequence ID" value="XM_034258119.2"/>
</dbReference>